<reference evidence="3 4" key="1">
    <citation type="submission" date="2018-08" db="EMBL/GenBank/DDBJ databases">
        <title>Sequencing the genomes of 1000 actinobacteria strains.</title>
        <authorList>
            <person name="Klenk H.-P."/>
        </authorList>
    </citation>
    <scope>NUCLEOTIDE SEQUENCE [LARGE SCALE GENOMIC DNA]</scope>
    <source>
        <strain evidence="3 4">DSM 22891</strain>
    </source>
</reference>
<protein>
    <submittedName>
        <fullName evidence="3">Uncharacterized protein</fullName>
    </submittedName>
</protein>
<keyword evidence="2" id="KW-1133">Transmembrane helix</keyword>
<dbReference type="AlphaFoldDB" id="A0A3D9V6N7"/>
<dbReference type="EMBL" id="QTUC01000001">
    <property type="protein sequence ID" value="REF36363.1"/>
    <property type="molecule type" value="Genomic_DNA"/>
</dbReference>
<dbReference type="RefSeq" id="WP_115850016.1">
    <property type="nucleotide sequence ID" value="NZ_QTUC01000001.1"/>
</dbReference>
<sequence>MAQRVAPQQDDESRKTLGRRSFSAGLVGLVAASAAVSTVHAPPARAATERPRVVGAYTQLTADGEYIGLGMEGVQHAMAAFAAMHQVTRSAHQRMIVEALVERVLERSPTYMGHLFGVQVLSDPFLLSHPQLRDNVHRYATSLVERFATNPDQLLRTGDIRTLTGNVSFLIAYARFRERDASKLSEDLPTVEDVDAVTLALLNRVVELQLTLSAATSRFGNPRLAGGFPHLVEGPDGSMGSWDVRTWSPAMLSLDQYAAVRALAEGFGRYRHPLYRRAAAAGARLLLATTEIDPNLVYAGEPPGFPLDGAELEFGEETGEMPYAITYGWSPNAVANLGTALHALLVNRVTVPRSRTWTKVYWRGRRRRRFLTRGRSGRDSRPRSPSRTASSKPPSSRYRLTFRGLTFRGRPTRETATTTCGAAAGTTARDEARCPRCTRESNSPATLRAEAATPRCCCAPAVGGSRCWCGSDPPSPRPRTRECGSRN</sequence>
<feature type="transmembrane region" description="Helical" evidence="2">
    <location>
        <begin position="21"/>
        <end position="41"/>
    </location>
</feature>
<keyword evidence="4" id="KW-1185">Reference proteome</keyword>
<keyword evidence="2" id="KW-0472">Membrane</keyword>
<evidence type="ECO:0000256" key="1">
    <source>
        <dbReference type="SAM" id="MobiDB-lite"/>
    </source>
</evidence>
<feature type="region of interest" description="Disordered" evidence="1">
    <location>
        <begin position="371"/>
        <end position="397"/>
    </location>
</feature>
<evidence type="ECO:0000313" key="3">
    <source>
        <dbReference type="EMBL" id="REF36363.1"/>
    </source>
</evidence>
<comment type="caution">
    <text evidence="3">The sequence shown here is derived from an EMBL/GenBank/DDBJ whole genome shotgun (WGS) entry which is preliminary data.</text>
</comment>
<evidence type="ECO:0000313" key="4">
    <source>
        <dbReference type="Proteomes" id="UP000256485"/>
    </source>
</evidence>
<dbReference type="OrthoDB" id="3799759at2"/>
<dbReference type="PROSITE" id="PS51318">
    <property type="entry name" value="TAT"/>
    <property type="match status" value="1"/>
</dbReference>
<organism evidence="3 4">
    <name type="scientific">Thermasporomyces composti</name>
    <dbReference type="NCBI Taxonomy" id="696763"/>
    <lineage>
        <taxon>Bacteria</taxon>
        <taxon>Bacillati</taxon>
        <taxon>Actinomycetota</taxon>
        <taxon>Actinomycetes</taxon>
        <taxon>Propionibacteriales</taxon>
        <taxon>Nocardioidaceae</taxon>
        <taxon>Thermasporomyces</taxon>
    </lineage>
</organism>
<feature type="compositionally biased region" description="Low complexity" evidence="1">
    <location>
        <begin position="383"/>
        <end position="397"/>
    </location>
</feature>
<name>A0A3D9V6N7_THECX</name>
<gene>
    <name evidence="3" type="ORF">DFJ64_1770</name>
</gene>
<proteinExistence type="predicted"/>
<accession>A0A3D9V6N7</accession>
<keyword evidence="2" id="KW-0812">Transmembrane</keyword>
<dbReference type="InterPro" id="IPR006311">
    <property type="entry name" value="TAT_signal"/>
</dbReference>
<evidence type="ECO:0000256" key="2">
    <source>
        <dbReference type="SAM" id="Phobius"/>
    </source>
</evidence>
<dbReference type="Proteomes" id="UP000256485">
    <property type="component" value="Unassembled WGS sequence"/>
</dbReference>